<comment type="caution">
    <text evidence="2">The sequence shown here is derived from an EMBL/GenBank/DDBJ whole genome shotgun (WGS) entry which is preliminary data.</text>
</comment>
<keyword evidence="3" id="KW-1185">Reference proteome</keyword>
<gene>
    <name evidence="2" type="ORF">GCM10009810_07940</name>
</gene>
<organism evidence="2 3">
    <name type="scientific">Nostocoides vanveenii</name>
    <dbReference type="NCBI Taxonomy" id="330835"/>
    <lineage>
        <taxon>Bacteria</taxon>
        <taxon>Bacillati</taxon>
        <taxon>Actinomycetota</taxon>
        <taxon>Actinomycetes</taxon>
        <taxon>Micrococcales</taxon>
        <taxon>Intrasporangiaceae</taxon>
        <taxon>Nostocoides</taxon>
    </lineage>
</organism>
<evidence type="ECO:0000256" key="1">
    <source>
        <dbReference type="SAM" id="MobiDB-lite"/>
    </source>
</evidence>
<accession>A0ABP4WBL6</accession>
<evidence type="ECO:0000313" key="3">
    <source>
        <dbReference type="Proteomes" id="UP001501475"/>
    </source>
</evidence>
<proteinExistence type="predicted"/>
<dbReference type="EMBL" id="BAAAPN010000019">
    <property type="protein sequence ID" value="GAA1749934.1"/>
    <property type="molecule type" value="Genomic_DNA"/>
</dbReference>
<reference evidence="3" key="1">
    <citation type="journal article" date="2019" name="Int. J. Syst. Evol. Microbiol.">
        <title>The Global Catalogue of Microorganisms (GCM) 10K type strain sequencing project: providing services to taxonomists for standard genome sequencing and annotation.</title>
        <authorList>
            <consortium name="The Broad Institute Genomics Platform"/>
            <consortium name="The Broad Institute Genome Sequencing Center for Infectious Disease"/>
            <person name="Wu L."/>
            <person name="Ma J."/>
        </authorList>
    </citation>
    <scope>NUCLEOTIDE SEQUENCE [LARGE SCALE GENOMIC DNA]</scope>
    <source>
        <strain evidence="3">JCM 15591</strain>
    </source>
</reference>
<feature type="region of interest" description="Disordered" evidence="1">
    <location>
        <begin position="37"/>
        <end position="60"/>
    </location>
</feature>
<evidence type="ECO:0000313" key="2">
    <source>
        <dbReference type="EMBL" id="GAA1749934.1"/>
    </source>
</evidence>
<sequence>MRDNMSESLCEQEIGAGARRTGHWTGNSSDGAAEFVRAPGDGHRSRANTSLDDDGRCGERGHQACASEEAMARRHCAGWNLADHEAEVGYSLK</sequence>
<dbReference type="Proteomes" id="UP001501475">
    <property type="component" value="Unassembled WGS sequence"/>
</dbReference>
<name>A0ABP4WBL6_9MICO</name>
<protein>
    <submittedName>
        <fullName evidence="2">Uncharacterized protein</fullName>
    </submittedName>
</protein>